<evidence type="ECO:0000313" key="2">
    <source>
        <dbReference type="WBParaSite" id="PS1159_v2.g6964.t1"/>
    </source>
</evidence>
<evidence type="ECO:0000313" key="1">
    <source>
        <dbReference type="Proteomes" id="UP000887580"/>
    </source>
</evidence>
<name>A0AC35GMJ7_9BILA</name>
<proteinExistence type="predicted"/>
<organism evidence="1 2">
    <name type="scientific">Panagrolaimus sp. PS1159</name>
    <dbReference type="NCBI Taxonomy" id="55785"/>
    <lineage>
        <taxon>Eukaryota</taxon>
        <taxon>Metazoa</taxon>
        <taxon>Ecdysozoa</taxon>
        <taxon>Nematoda</taxon>
        <taxon>Chromadorea</taxon>
        <taxon>Rhabditida</taxon>
        <taxon>Tylenchina</taxon>
        <taxon>Panagrolaimomorpha</taxon>
        <taxon>Panagrolaimoidea</taxon>
        <taxon>Panagrolaimidae</taxon>
        <taxon>Panagrolaimus</taxon>
    </lineage>
</organism>
<dbReference type="WBParaSite" id="PS1159_v2.g6964.t1">
    <property type="protein sequence ID" value="PS1159_v2.g6964.t1"/>
    <property type="gene ID" value="PS1159_v2.g6964"/>
</dbReference>
<reference evidence="2" key="1">
    <citation type="submission" date="2022-11" db="UniProtKB">
        <authorList>
            <consortium name="WormBaseParasite"/>
        </authorList>
    </citation>
    <scope>IDENTIFICATION</scope>
</reference>
<dbReference type="Proteomes" id="UP000887580">
    <property type="component" value="Unplaced"/>
</dbReference>
<accession>A0AC35GMJ7</accession>
<protein>
    <submittedName>
        <fullName evidence="2">Uncharacterized protein</fullName>
    </submittedName>
</protein>
<sequence>MSPEKMDTNSKTTTSNNRKRQNGDNQQNDNKRMKYTATLIPELKLSDKPTTAEEQIQQLQNVTKALIGSHNELIKQNRTLTETVNRNVNEIKTIAKDVNNLHHIIHRDCVVIKHLGINLTNMDEAKKEVGRLTAFIMNDSNTTKITSFINEITSLDKESNKISKTNEKNKKNNVPLLPNVPLSIKVKYLNINIAQTMLKNASVSNNFVRKNTTITNKIWISECKSREDANLDSKIGKATQLLHEYFKLRKTDNEDFVTPTIKRHFRKLKINGETKTHTEALQSWAGITIEEFEEFIKFFKTNNATSEEVQKWIKQHKPHAFSKSD</sequence>